<protein>
    <submittedName>
        <fullName evidence="4">Carboxypeptidase regulatory-like domain-containing protein</fullName>
    </submittedName>
</protein>
<name>A0ABU6EW42_9ACTN</name>
<evidence type="ECO:0000256" key="2">
    <source>
        <dbReference type="ARBA" id="ARBA00022525"/>
    </source>
</evidence>
<comment type="similarity">
    <text evidence="1">Belongs to the serine-aspartate repeat-containing protein (SDr) family.</text>
</comment>
<dbReference type="Pfam" id="PF13620">
    <property type="entry name" value="CarboxypepD_reg"/>
    <property type="match status" value="3"/>
</dbReference>
<dbReference type="InterPro" id="IPR013783">
    <property type="entry name" value="Ig-like_fold"/>
</dbReference>
<sequence>MTASVGAQGAAQPQKHLATASAAEVGDGARSFTPNGNGILGTVRTGGGEVVARAAITLISTGGRQISRSVTDSGGAYSLDVPGAGTYVLIVAADGHQPQASTVSVDGELLSHDILLTGTGGLAGLVRESGGRPVPEALVVVTDVRGEVVATARTGLHGDFACGGLVNGLFTLAVNAPGFRPTAQQVETGAQGVTQVELVLGVGKRVQGVVRAGTEDGPLADARVTLVDAAGNVIATTTTGSDGAYAFTDLDAGDYSVIATGYPPAAQTLRVGDAEPGELDIRLTHPEA</sequence>
<dbReference type="Proteomes" id="UP001354931">
    <property type="component" value="Unassembled WGS sequence"/>
</dbReference>
<evidence type="ECO:0000256" key="3">
    <source>
        <dbReference type="ARBA" id="ARBA00022729"/>
    </source>
</evidence>
<proteinExistence type="inferred from homology"/>
<dbReference type="PANTHER" id="PTHR36108:SF13">
    <property type="entry name" value="COLOSSIN-B-RELATED"/>
    <property type="match status" value="1"/>
</dbReference>
<dbReference type="SUPFAM" id="SSF49464">
    <property type="entry name" value="Carboxypeptidase regulatory domain-like"/>
    <property type="match status" value="2"/>
</dbReference>
<evidence type="ECO:0000256" key="1">
    <source>
        <dbReference type="ARBA" id="ARBA00007257"/>
    </source>
</evidence>
<dbReference type="RefSeq" id="WP_326013826.1">
    <property type="nucleotide sequence ID" value="NZ_JAOZYC010000001.1"/>
</dbReference>
<evidence type="ECO:0000313" key="4">
    <source>
        <dbReference type="EMBL" id="MEB8335966.1"/>
    </source>
</evidence>
<dbReference type="InterPro" id="IPR008969">
    <property type="entry name" value="CarboxyPept-like_regulatory"/>
</dbReference>
<organism evidence="4 5">
    <name type="scientific">Streptomyces endophyticus</name>
    <dbReference type="NCBI Taxonomy" id="714166"/>
    <lineage>
        <taxon>Bacteria</taxon>
        <taxon>Bacillati</taxon>
        <taxon>Actinomycetota</taxon>
        <taxon>Actinomycetes</taxon>
        <taxon>Kitasatosporales</taxon>
        <taxon>Streptomycetaceae</taxon>
        <taxon>Streptomyces</taxon>
    </lineage>
</organism>
<dbReference type="Gene3D" id="2.60.40.1120">
    <property type="entry name" value="Carboxypeptidase-like, regulatory domain"/>
    <property type="match status" value="2"/>
</dbReference>
<evidence type="ECO:0000313" key="5">
    <source>
        <dbReference type="Proteomes" id="UP001354931"/>
    </source>
</evidence>
<accession>A0ABU6EW42</accession>
<dbReference type="EMBL" id="JAOZYC010000001">
    <property type="protein sequence ID" value="MEB8335966.1"/>
    <property type="molecule type" value="Genomic_DNA"/>
</dbReference>
<keyword evidence="5" id="KW-1185">Reference proteome</keyword>
<keyword evidence="3" id="KW-0732">Signal</keyword>
<gene>
    <name evidence="4" type="ORF">OKJ99_00325</name>
</gene>
<dbReference type="Gene3D" id="2.60.40.10">
    <property type="entry name" value="Immunoglobulins"/>
    <property type="match status" value="1"/>
</dbReference>
<dbReference type="SUPFAM" id="SSF49478">
    <property type="entry name" value="Cna protein B-type domain"/>
    <property type="match status" value="1"/>
</dbReference>
<keyword evidence="2" id="KW-0964">Secreted</keyword>
<reference evidence="4 5" key="1">
    <citation type="submission" date="2022-10" db="EMBL/GenBank/DDBJ databases">
        <authorList>
            <person name="Xie J."/>
            <person name="Shen N."/>
        </authorList>
    </citation>
    <scope>NUCLEOTIDE SEQUENCE [LARGE SCALE GENOMIC DNA]</scope>
    <source>
        <strain evidence="4 5">YIM65594</strain>
    </source>
</reference>
<dbReference type="PANTHER" id="PTHR36108">
    <property type="entry name" value="COLOSSIN-B-RELATED"/>
    <property type="match status" value="1"/>
</dbReference>
<comment type="caution">
    <text evidence="4">The sequence shown here is derived from an EMBL/GenBank/DDBJ whole genome shotgun (WGS) entry which is preliminary data.</text>
</comment>